<evidence type="ECO:0000313" key="1">
    <source>
        <dbReference type="EMBL" id="QDV22772.1"/>
    </source>
</evidence>
<sequence>MIRQHPPNIAQCFAASKLARRPEALARWLVASLILCGTGCQVLAIPSYRHDSPGDWAGYADQGRAFAAESDSAALECAPYEDLASEMCDTTERVSLIPPIPVPACLGTRWSAWKAKRAIPPGPDRPRFLPLPTRPMFEPRPGALPALTGLAGGELAQGEIYLASPAPPSLWNSGADSYGTAAATDYGRFPTAEELAVPPGY</sequence>
<dbReference type="EMBL" id="CP036298">
    <property type="protein sequence ID" value="QDV22772.1"/>
    <property type="molecule type" value="Genomic_DNA"/>
</dbReference>
<proteinExistence type="predicted"/>
<protein>
    <submittedName>
        <fullName evidence="1">Uncharacterized protein</fullName>
    </submittedName>
</protein>
<gene>
    <name evidence="1" type="ORF">Q31a_10630</name>
</gene>
<name>A0A518G2F5_9BACT</name>
<dbReference type="AlphaFoldDB" id="A0A518G2F5"/>
<dbReference type="KEGG" id="ahel:Q31a_10630"/>
<reference evidence="1 2" key="1">
    <citation type="submission" date="2019-02" db="EMBL/GenBank/DDBJ databases">
        <title>Deep-cultivation of Planctomycetes and their phenomic and genomic characterization uncovers novel biology.</title>
        <authorList>
            <person name="Wiegand S."/>
            <person name="Jogler M."/>
            <person name="Boedeker C."/>
            <person name="Pinto D."/>
            <person name="Vollmers J."/>
            <person name="Rivas-Marin E."/>
            <person name="Kohn T."/>
            <person name="Peeters S.H."/>
            <person name="Heuer A."/>
            <person name="Rast P."/>
            <person name="Oberbeckmann S."/>
            <person name="Bunk B."/>
            <person name="Jeske O."/>
            <person name="Meyerdierks A."/>
            <person name="Storesund J.E."/>
            <person name="Kallscheuer N."/>
            <person name="Luecker S."/>
            <person name="Lage O.M."/>
            <person name="Pohl T."/>
            <person name="Merkel B.J."/>
            <person name="Hornburger P."/>
            <person name="Mueller R.-W."/>
            <person name="Bruemmer F."/>
            <person name="Labrenz M."/>
            <person name="Spormann A.M."/>
            <person name="Op den Camp H."/>
            <person name="Overmann J."/>
            <person name="Amann R."/>
            <person name="Jetten M.S.M."/>
            <person name="Mascher T."/>
            <person name="Medema M.H."/>
            <person name="Devos D.P."/>
            <person name="Kaster A.-K."/>
            <person name="Ovreas L."/>
            <person name="Rohde M."/>
            <person name="Galperin M.Y."/>
            <person name="Jogler C."/>
        </authorList>
    </citation>
    <scope>NUCLEOTIDE SEQUENCE [LARGE SCALE GENOMIC DNA]</scope>
    <source>
        <strain evidence="1 2">Q31a</strain>
    </source>
</reference>
<keyword evidence="2" id="KW-1185">Reference proteome</keyword>
<organism evidence="1 2">
    <name type="scientific">Aureliella helgolandensis</name>
    <dbReference type="NCBI Taxonomy" id="2527968"/>
    <lineage>
        <taxon>Bacteria</taxon>
        <taxon>Pseudomonadati</taxon>
        <taxon>Planctomycetota</taxon>
        <taxon>Planctomycetia</taxon>
        <taxon>Pirellulales</taxon>
        <taxon>Pirellulaceae</taxon>
        <taxon>Aureliella</taxon>
    </lineage>
</organism>
<accession>A0A518G2F5</accession>
<dbReference type="Proteomes" id="UP000318017">
    <property type="component" value="Chromosome"/>
</dbReference>
<dbReference type="RefSeq" id="WP_145074831.1">
    <property type="nucleotide sequence ID" value="NZ_CP036298.1"/>
</dbReference>
<evidence type="ECO:0000313" key="2">
    <source>
        <dbReference type="Proteomes" id="UP000318017"/>
    </source>
</evidence>